<name>A0A1V6Y4Y5_PENNA</name>
<organism evidence="2 3">
    <name type="scientific">Penicillium nalgiovense</name>
    <dbReference type="NCBI Taxonomy" id="60175"/>
    <lineage>
        <taxon>Eukaryota</taxon>
        <taxon>Fungi</taxon>
        <taxon>Dikarya</taxon>
        <taxon>Ascomycota</taxon>
        <taxon>Pezizomycotina</taxon>
        <taxon>Eurotiomycetes</taxon>
        <taxon>Eurotiomycetidae</taxon>
        <taxon>Eurotiales</taxon>
        <taxon>Aspergillaceae</taxon>
        <taxon>Penicillium</taxon>
    </lineage>
</organism>
<reference evidence="3" key="1">
    <citation type="journal article" date="2017" name="Nat. Microbiol.">
        <title>Global analysis of biosynthetic gene clusters reveals vast potential of secondary metabolite production in Penicillium species.</title>
        <authorList>
            <person name="Nielsen J.C."/>
            <person name="Grijseels S."/>
            <person name="Prigent S."/>
            <person name="Ji B."/>
            <person name="Dainat J."/>
            <person name="Nielsen K.F."/>
            <person name="Frisvad J.C."/>
            <person name="Workman M."/>
            <person name="Nielsen J."/>
        </authorList>
    </citation>
    <scope>NUCLEOTIDE SEQUENCE [LARGE SCALE GENOMIC DNA]</scope>
    <source>
        <strain evidence="3">IBT 13039</strain>
    </source>
</reference>
<evidence type="ECO:0000313" key="3">
    <source>
        <dbReference type="Proteomes" id="UP000191691"/>
    </source>
</evidence>
<dbReference type="AlphaFoldDB" id="A0A1V6Y4Y5"/>
<dbReference type="EMBL" id="MOOB01000036">
    <property type="protein sequence ID" value="OQE82457.1"/>
    <property type="molecule type" value="Genomic_DNA"/>
</dbReference>
<feature type="region of interest" description="Disordered" evidence="1">
    <location>
        <begin position="1"/>
        <end position="26"/>
    </location>
</feature>
<proteinExistence type="predicted"/>
<evidence type="ECO:0000313" key="2">
    <source>
        <dbReference type="EMBL" id="OQE82457.1"/>
    </source>
</evidence>
<accession>A0A1V6Y4Y5</accession>
<comment type="caution">
    <text evidence="2">The sequence shown here is derived from an EMBL/GenBank/DDBJ whole genome shotgun (WGS) entry which is preliminary data.</text>
</comment>
<evidence type="ECO:0000256" key="1">
    <source>
        <dbReference type="SAM" id="MobiDB-lite"/>
    </source>
</evidence>
<sequence>MSSTTAITTQGVDSSGSGDLPTDVSGTEKGLVAEEILVSSQSSPWDVHGLKWVLVVVVV</sequence>
<protein>
    <submittedName>
        <fullName evidence="2">Uncharacterized protein</fullName>
    </submittedName>
</protein>
<keyword evidence="3" id="KW-1185">Reference proteome</keyword>
<dbReference type="Proteomes" id="UP000191691">
    <property type="component" value="Unassembled WGS sequence"/>
</dbReference>
<feature type="compositionally biased region" description="Polar residues" evidence="1">
    <location>
        <begin position="1"/>
        <end position="17"/>
    </location>
</feature>
<gene>
    <name evidence="2" type="ORF">PENNAL_c0036G00438</name>
</gene>